<feature type="signal peptide" evidence="8">
    <location>
        <begin position="1"/>
        <end position="18"/>
    </location>
</feature>
<feature type="chain" id="PRO_5008104187" description="WSC domain-containing protein" evidence="8">
    <location>
        <begin position="19"/>
        <end position="177"/>
    </location>
</feature>
<evidence type="ECO:0000256" key="2">
    <source>
        <dbReference type="ARBA" id="ARBA00022692"/>
    </source>
</evidence>
<dbReference type="PANTHER" id="PTHR24269">
    <property type="entry name" value="KREMEN PROTEIN"/>
    <property type="match status" value="1"/>
</dbReference>
<organism evidence="10 11">
    <name type="scientific">Cordyceps confragosa</name>
    <name type="common">Lecanicillium lecanii</name>
    <dbReference type="NCBI Taxonomy" id="2714763"/>
    <lineage>
        <taxon>Eukaryota</taxon>
        <taxon>Fungi</taxon>
        <taxon>Dikarya</taxon>
        <taxon>Ascomycota</taxon>
        <taxon>Pezizomycotina</taxon>
        <taxon>Sordariomycetes</taxon>
        <taxon>Hypocreomycetidae</taxon>
        <taxon>Hypocreales</taxon>
        <taxon>Cordycipitaceae</taxon>
        <taxon>Akanthomyces</taxon>
    </lineage>
</organism>
<dbReference type="OMA" id="RECWCAQ"/>
<comment type="caution">
    <text evidence="10">The sequence shown here is derived from an EMBL/GenBank/DDBJ whole genome shotgun (WGS) entry which is preliminary data.</text>
</comment>
<evidence type="ECO:0000256" key="5">
    <source>
        <dbReference type="ARBA" id="ARBA00023136"/>
    </source>
</evidence>
<keyword evidence="4 7" id="KW-1133">Transmembrane helix</keyword>
<dbReference type="EMBL" id="LUKN01002566">
    <property type="protein sequence ID" value="OAQ98854.1"/>
    <property type="molecule type" value="Genomic_DNA"/>
</dbReference>
<protein>
    <recommendedName>
        <fullName evidence="9">WSC domain-containing protein</fullName>
    </recommendedName>
</protein>
<sequence>MKPHQILLLAPLSRLAAADDGAQAPPQQVQVYADDTHKYAYHGCFNETTLAEGSAGTRALSGGSSDVQPDTMTVPACLAFCQSGDTKYRYAGVEWSRENANGAAENRECWCAENIAGIAQKLDDKECSFPCAGNKSQACGGQLKLNVYRMSAAPRNLLAHGVGAAMTLLIMYMAVLF</sequence>
<comment type="subcellular location">
    <subcellularLocation>
        <location evidence="1">Membrane</location>
        <topology evidence="1">Single-pass membrane protein</topology>
    </subcellularLocation>
</comment>
<name>A0A179I9A5_CORDF</name>
<evidence type="ECO:0000256" key="1">
    <source>
        <dbReference type="ARBA" id="ARBA00004167"/>
    </source>
</evidence>
<keyword evidence="3 8" id="KW-0732">Signal</keyword>
<dbReference type="OrthoDB" id="5985073at2759"/>
<dbReference type="Proteomes" id="UP000243081">
    <property type="component" value="Unassembled WGS sequence"/>
</dbReference>
<dbReference type="InterPro" id="IPR002889">
    <property type="entry name" value="WSC_carb-bd"/>
</dbReference>
<accession>A0A179I9A5</accession>
<evidence type="ECO:0000313" key="11">
    <source>
        <dbReference type="Proteomes" id="UP000243081"/>
    </source>
</evidence>
<evidence type="ECO:0000259" key="9">
    <source>
        <dbReference type="PROSITE" id="PS51212"/>
    </source>
</evidence>
<evidence type="ECO:0000256" key="4">
    <source>
        <dbReference type="ARBA" id="ARBA00022989"/>
    </source>
</evidence>
<dbReference type="GO" id="GO:0005886">
    <property type="term" value="C:plasma membrane"/>
    <property type="evidence" value="ECO:0007669"/>
    <property type="project" value="TreeGrafter"/>
</dbReference>
<dbReference type="PROSITE" id="PS51212">
    <property type="entry name" value="WSC"/>
    <property type="match status" value="1"/>
</dbReference>
<dbReference type="InterPro" id="IPR051836">
    <property type="entry name" value="Kremen_rcpt"/>
</dbReference>
<keyword evidence="11" id="KW-1185">Reference proteome</keyword>
<feature type="transmembrane region" description="Helical" evidence="7">
    <location>
        <begin position="157"/>
        <end position="176"/>
    </location>
</feature>
<evidence type="ECO:0000256" key="7">
    <source>
        <dbReference type="SAM" id="Phobius"/>
    </source>
</evidence>
<dbReference type="AlphaFoldDB" id="A0A179I9A5"/>
<keyword evidence="6" id="KW-0325">Glycoprotein</keyword>
<feature type="domain" description="WSC" evidence="9">
    <location>
        <begin position="38"/>
        <end position="151"/>
    </location>
</feature>
<gene>
    <name evidence="10" type="ORF">LLEC1_01712</name>
</gene>
<dbReference type="SMART" id="SM00321">
    <property type="entry name" value="WSC"/>
    <property type="match status" value="1"/>
</dbReference>
<proteinExistence type="predicted"/>
<keyword evidence="2 7" id="KW-0812">Transmembrane</keyword>
<reference evidence="10 11" key="1">
    <citation type="submission" date="2016-03" db="EMBL/GenBank/DDBJ databases">
        <title>Fine-scale spatial genetic structure of a fungal parasite of coffee scale insects.</title>
        <authorList>
            <person name="Jackson D."/>
            <person name="Zemenick K.A."/>
            <person name="Malloure B."/>
            <person name="Quandt C.A."/>
            <person name="James T.Y."/>
        </authorList>
    </citation>
    <scope>NUCLEOTIDE SEQUENCE [LARGE SCALE GENOMIC DNA]</scope>
    <source>
        <strain evidence="10 11">UM487</strain>
    </source>
</reference>
<evidence type="ECO:0000256" key="8">
    <source>
        <dbReference type="SAM" id="SignalP"/>
    </source>
</evidence>
<dbReference type="PANTHER" id="PTHR24269:SF16">
    <property type="entry name" value="PROTEIN SLG1"/>
    <property type="match status" value="1"/>
</dbReference>
<keyword evidence="5 7" id="KW-0472">Membrane</keyword>
<dbReference type="Pfam" id="PF01822">
    <property type="entry name" value="WSC"/>
    <property type="match status" value="1"/>
</dbReference>
<evidence type="ECO:0000256" key="6">
    <source>
        <dbReference type="ARBA" id="ARBA00023180"/>
    </source>
</evidence>
<evidence type="ECO:0000313" key="10">
    <source>
        <dbReference type="EMBL" id="OAQ98854.1"/>
    </source>
</evidence>
<evidence type="ECO:0000256" key="3">
    <source>
        <dbReference type="ARBA" id="ARBA00022729"/>
    </source>
</evidence>